<evidence type="ECO:0000313" key="3">
    <source>
        <dbReference type="Proteomes" id="UP000429555"/>
    </source>
</evidence>
<accession>A0A6I4KXN4</accession>
<gene>
    <name evidence="2" type="ORF">GJV18_04310</name>
</gene>
<evidence type="ECO:0000313" key="2">
    <source>
        <dbReference type="EMBL" id="MVW74533.1"/>
    </source>
</evidence>
<proteinExistence type="predicted"/>
<organism evidence="2 3">
    <name type="scientific">Pseudomonas xionganensis</name>
    <dbReference type="NCBI Taxonomy" id="2654845"/>
    <lineage>
        <taxon>Bacteria</taxon>
        <taxon>Pseudomonadati</taxon>
        <taxon>Pseudomonadota</taxon>
        <taxon>Gammaproteobacteria</taxon>
        <taxon>Pseudomonadales</taxon>
        <taxon>Pseudomonadaceae</taxon>
        <taxon>Pseudomonas</taxon>
    </lineage>
</organism>
<protein>
    <submittedName>
        <fullName evidence="2">DUF2141 domain-containing protein</fullName>
    </submittedName>
</protein>
<comment type="caution">
    <text evidence="2">The sequence shown here is derived from an EMBL/GenBank/DDBJ whole genome shotgun (WGS) entry which is preliminary data.</text>
</comment>
<name>A0A6I4KXN4_9PSED</name>
<dbReference type="InterPro" id="IPR018673">
    <property type="entry name" value="DUF2141"/>
</dbReference>
<feature type="region of interest" description="Disordered" evidence="1">
    <location>
        <begin position="95"/>
        <end position="148"/>
    </location>
</feature>
<reference evidence="2 3" key="1">
    <citation type="submission" date="2019-11" db="EMBL/GenBank/DDBJ databases">
        <title>Pseudomonas flavidum sp. nov., isolated from Baiyang Lake.</title>
        <authorList>
            <person name="Zhao Y."/>
        </authorList>
    </citation>
    <scope>NUCLEOTIDE SEQUENCE [LARGE SCALE GENOMIC DNA]</scope>
    <source>
        <strain evidence="3">R-22-3 w-18</strain>
    </source>
</reference>
<dbReference type="RefSeq" id="WP_160343480.1">
    <property type="nucleotide sequence ID" value="NZ_WKJZ01000001.1"/>
</dbReference>
<sequence>MPQRILQTVKKVGYQTGLGLLLLASSAYAGDILVQVEQWQEGAPLFLALAPGESQRWPQLPLQQRLSHDGQARFSELPAGRYAIQLFQDLNGNGQLDHSPRGIPLEPVGFSGNPPLLNGKPKPEQASFVHGEGDTRLTIRLQSPKAKR</sequence>
<dbReference type="Pfam" id="PF09912">
    <property type="entry name" value="DUF2141"/>
    <property type="match status" value="1"/>
</dbReference>
<dbReference type="EMBL" id="WKJZ01000001">
    <property type="protein sequence ID" value="MVW74533.1"/>
    <property type="molecule type" value="Genomic_DNA"/>
</dbReference>
<dbReference type="AlphaFoldDB" id="A0A6I4KXN4"/>
<keyword evidence="3" id="KW-1185">Reference proteome</keyword>
<evidence type="ECO:0000256" key="1">
    <source>
        <dbReference type="SAM" id="MobiDB-lite"/>
    </source>
</evidence>
<dbReference type="Proteomes" id="UP000429555">
    <property type="component" value="Unassembled WGS sequence"/>
</dbReference>